<evidence type="ECO:0000256" key="1">
    <source>
        <dbReference type="ARBA" id="ARBA00022679"/>
    </source>
</evidence>
<proteinExistence type="predicted"/>
<feature type="region of interest" description="Disordered" evidence="3">
    <location>
        <begin position="95"/>
        <end position="156"/>
    </location>
</feature>
<evidence type="ECO:0000259" key="4">
    <source>
        <dbReference type="Pfam" id="PF00456"/>
    </source>
</evidence>
<evidence type="ECO:0000313" key="6">
    <source>
        <dbReference type="RefSeq" id="XP_014673190.1"/>
    </source>
</evidence>
<reference evidence="6" key="1">
    <citation type="submission" date="2025-08" db="UniProtKB">
        <authorList>
            <consortium name="RefSeq"/>
        </authorList>
    </citation>
    <scope>IDENTIFICATION</scope>
</reference>
<dbReference type="Gene3D" id="3.40.50.970">
    <property type="match status" value="1"/>
</dbReference>
<evidence type="ECO:0000256" key="2">
    <source>
        <dbReference type="ARBA" id="ARBA00023052"/>
    </source>
</evidence>
<accession>A0ABM1ELW9</accession>
<keyword evidence="1" id="KW-0808">Transferase</keyword>
<keyword evidence="5" id="KW-1185">Reference proteome</keyword>
<dbReference type="InterPro" id="IPR051424">
    <property type="entry name" value="Transketolase-like"/>
</dbReference>
<dbReference type="RefSeq" id="XP_014673190.1">
    <property type="nucleotide sequence ID" value="XM_014817704.1"/>
</dbReference>
<protein>
    <submittedName>
        <fullName evidence="6">Transketolase-like protein 2</fullName>
    </submittedName>
</protein>
<keyword evidence="2" id="KW-0786">Thiamine pyrophosphate</keyword>
<evidence type="ECO:0000256" key="3">
    <source>
        <dbReference type="SAM" id="MobiDB-lite"/>
    </source>
</evidence>
<sequence>MRYRVYCLMGDGETAEGSVWEAMSFCSKYKLDNLVAVFDVNRLGQSQETAFGHDMELYRKRVESYGFHTIVVDGHDVVALQNAFNEAKTVKGKPTAVVAHTYKGRGIPDGSPTSRNRRDADVTKQTVRRRHETDGTPTSRNRRDADVTKQTGSGDG</sequence>
<feature type="domain" description="Transketolase N-terminal" evidence="4">
    <location>
        <begin position="4"/>
        <end position="113"/>
    </location>
</feature>
<organism evidence="5 6">
    <name type="scientific">Priapulus caudatus</name>
    <name type="common">Priapulid worm</name>
    <dbReference type="NCBI Taxonomy" id="37621"/>
    <lineage>
        <taxon>Eukaryota</taxon>
        <taxon>Metazoa</taxon>
        <taxon>Ecdysozoa</taxon>
        <taxon>Scalidophora</taxon>
        <taxon>Priapulida</taxon>
        <taxon>Priapulimorpha</taxon>
        <taxon>Priapulimorphida</taxon>
        <taxon>Priapulidae</taxon>
        <taxon>Priapulus</taxon>
    </lineage>
</organism>
<dbReference type="PANTHER" id="PTHR43195">
    <property type="entry name" value="TRANSKETOLASE"/>
    <property type="match status" value="1"/>
</dbReference>
<name>A0ABM1ELW9_PRICU</name>
<dbReference type="PANTHER" id="PTHR43195:SF1">
    <property type="entry name" value="FI06132P-RELATED"/>
    <property type="match status" value="1"/>
</dbReference>
<evidence type="ECO:0000313" key="5">
    <source>
        <dbReference type="Proteomes" id="UP000695022"/>
    </source>
</evidence>
<dbReference type="Proteomes" id="UP000695022">
    <property type="component" value="Unplaced"/>
</dbReference>
<dbReference type="InterPro" id="IPR029061">
    <property type="entry name" value="THDP-binding"/>
</dbReference>
<dbReference type="Pfam" id="PF00456">
    <property type="entry name" value="Transketolase_N"/>
    <property type="match status" value="1"/>
</dbReference>
<dbReference type="GeneID" id="106813542"/>
<dbReference type="SUPFAM" id="SSF52518">
    <property type="entry name" value="Thiamin diphosphate-binding fold (THDP-binding)"/>
    <property type="match status" value="1"/>
</dbReference>
<gene>
    <name evidence="6" type="primary">LOC106813542</name>
</gene>
<dbReference type="InterPro" id="IPR005474">
    <property type="entry name" value="Transketolase_N"/>
</dbReference>